<dbReference type="PROSITE" id="PS51986">
    <property type="entry name" value="GS_BETA_GRASP"/>
    <property type="match status" value="1"/>
</dbReference>
<dbReference type="SMART" id="SM01230">
    <property type="entry name" value="Gln-synt_C"/>
    <property type="match status" value="1"/>
</dbReference>
<evidence type="ECO:0000313" key="6">
    <source>
        <dbReference type="Proteomes" id="UP001275932"/>
    </source>
</evidence>
<evidence type="ECO:0000313" key="5">
    <source>
        <dbReference type="EMBL" id="MDX8415008.1"/>
    </source>
</evidence>
<comment type="similarity">
    <text evidence="1 2">Belongs to the glutamine synthetase family.</text>
</comment>
<feature type="domain" description="GS beta-grasp" evidence="3">
    <location>
        <begin position="83"/>
        <end position="176"/>
    </location>
</feature>
<evidence type="ECO:0000256" key="2">
    <source>
        <dbReference type="RuleBase" id="RU000384"/>
    </source>
</evidence>
<protein>
    <submittedName>
        <fullName evidence="5">Glutamine synthetase III</fullName>
    </submittedName>
</protein>
<proteinExistence type="inferred from homology"/>
<evidence type="ECO:0000259" key="4">
    <source>
        <dbReference type="PROSITE" id="PS51987"/>
    </source>
</evidence>
<sequence>MNARRIAMAEIADTNTPEIEEGGNFIEEFGCDVFGINTMSEYLPKPVFKKLRETMETGKALDSSISDDVAHAMKTWAMERGATHYTHWFMPLTGATAEKHDSFLETCANGNVIARFSGKNLIMGEPDASSFPSGGLRSTAEARGYTAWDPSSPAFIKRANGVATLYIPTAFCSYTGEVLDKKTPLLRSMQVLSAQAKRLLKCFDKDFEGGAKVTLGAEQEYFLIDRRFYVQRPDLMQTGRTLFGAPPQRHQQLEDHYFGAIKPRILAFMADLDRELWRLGIPAKTRHNEVAPAQFEVAPIFEEVNLAVDHNMLIMDALKRIAEKHNFACLLHEKPFAGVNGSGKHNNWSISVGDINLLNPGNDPHQNAIFLTSLCAVIQAVDKHADLLRSAIAGAGNDHRLGANEAPPAIISMYLGEQLADIVEQIEKGQAKTSKHGKTIKIGADILPELPCDATDRNRTSPFAFTGNKFEFRAAGSSQSCASPNIVLNTAVAEAFDEIATALENLPKNADFHAELQKMLSSIIKKHKKIIFNGNNYGDEWKKEAAKRGLPNLRTTPEAIKPLTEAKNIALFEKYGVFNRAEMLSRHEIFLEEYERKIGIEAGLSLKLARTHIIPAVAAYLKELGGALETEKMLGGTKKSKAAAYAAKISARLNSLIEISDNLETQIKKAEKLPKIIETMAELRKVADEVEGEVSNELWTLPKYCEMLFVY</sequence>
<evidence type="ECO:0000256" key="1">
    <source>
        <dbReference type="PROSITE-ProRule" id="PRU01330"/>
    </source>
</evidence>
<comment type="caution">
    <text evidence="5">The sequence shown here is derived from an EMBL/GenBank/DDBJ whole genome shotgun (WGS) entry which is preliminary data.</text>
</comment>
<evidence type="ECO:0000259" key="3">
    <source>
        <dbReference type="PROSITE" id="PS51986"/>
    </source>
</evidence>
<feature type="domain" description="GS catalytic" evidence="4">
    <location>
        <begin position="181"/>
        <end position="613"/>
    </location>
</feature>
<dbReference type="PANTHER" id="PTHR42974:SF1">
    <property type="entry name" value="TYPE-3 GLUTAMINE SYNTHETASE"/>
    <property type="match status" value="1"/>
</dbReference>
<dbReference type="InterPro" id="IPR008147">
    <property type="entry name" value="Gln_synt_N"/>
</dbReference>
<dbReference type="Pfam" id="PF18318">
    <property type="entry name" value="Gln-synt_C-ter"/>
    <property type="match status" value="1"/>
</dbReference>
<name>A0ABU4WEM8_9BACT</name>
<dbReference type="PROSITE" id="PS51987">
    <property type="entry name" value="GS_CATALYTIC"/>
    <property type="match status" value="1"/>
</dbReference>
<dbReference type="PANTHER" id="PTHR42974">
    <property type="entry name" value="GLUTAMINE SYNTHETASE"/>
    <property type="match status" value="1"/>
</dbReference>
<dbReference type="Gene3D" id="3.30.590.10">
    <property type="entry name" value="Glutamine synthetase/guanido kinase, catalytic domain"/>
    <property type="match status" value="1"/>
</dbReference>
<accession>A0ABU4WEM8</accession>
<dbReference type="InterPro" id="IPR008146">
    <property type="entry name" value="Gln_synth_cat_dom"/>
</dbReference>
<dbReference type="Gene3D" id="1.20.120.1560">
    <property type="match status" value="1"/>
</dbReference>
<dbReference type="InterPro" id="IPR052725">
    <property type="entry name" value="GS_Type-3"/>
</dbReference>
<dbReference type="InterPro" id="IPR014746">
    <property type="entry name" value="Gln_synth/guanido_kin_cat_dom"/>
</dbReference>
<reference evidence="5 6" key="1">
    <citation type="submission" date="2022-03" db="EMBL/GenBank/DDBJ databases">
        <title>Novel taxa within the pig intestine.</title>
        <authorList>
            <person name="Wylensek D."/>
            <person name="Bishof K."/>
            <person name="Afrizal A."/>
            <person name="Clavel T."/>
        </authorList>
    </citation>
    <scope>NUCLEOTIDE SEQUENCE [LARGE SCALE GENOMIC DNA]</scope>
    <source>
        <strain evidence="5 6">CLA-KB-P66</strain>
    </source>
</reference>
<keyword evidence="6" id="KW-1185">Reference proteome</keyword>
<dbReference type="Proteomes" id="UP001275932">
    <property type="component" value="Unassembled WGS sequence"/>
</dbReference>
<dbReference type="InterPro" id="IPR040577">
    <property type="entry name" value="Gln-synt_C"/>
</dbReference>
<dbReference type="EMBL" id="JALBUT010000002">
    <property type="protein sequence ID" value="MDX8415008.1"/>
    <property type="molecule type" value="Genomic_DNA"/>
</dbReference>
<dbReference type="Pfam" id="PF00120">
    <property type="entry name" value="Gln-synt_C"/>
    <property type="match status" value="1"/>
</dbReference>
<dbReference type="InterPro" id="IPR022147">
    <property type="entry name" value="GSIII_N"/>
</dbReference>
<dbReference type="InterPro" id="IPR027303">
    <property type="entry name" value="Gln_synth_gly_rich_site"/>
</dbReference>
<dbReference type="PROSITE" id="PS00181">
    <property type="entry name" value="GLNA_ATP"/>
    <property type="match status" value="1"/>
</dbReference>
<dbReference type="SUPFAM" id="SSF55931">
    <property type="entry name" value="Glutamine synthetase/guanido kinase"/>
    <property type="match status" value="1"/>
</dbReference>
<organism evidence="5 6">
    <name type="scientific">Intestinicryptomonas porci</name>
    <dbReference type="NCBI Taxonomy" id="2926320"/>
    <lineage>
        <taxon>Bacteria</taxon>
        <taxon>Pseudomonadati</taxon>
        <taxon>Verrucomicrobiota</taxon>
        <taxon>Opitutia</taxon>
        <taxon>Opitutales</taxon>
        <taxon>Intestinicryptomonaceae</taxon>
        <taxon>Intestinicryptomonas</taxon>
    </lineage>
</organism>
<gene>
    <name evidence="5" type="ORF">MOX91_02260</name>
</gene>
<dbReference type="Pfam" id="PF12437">
    <property type="entry name" value="GSIII_N"/>
    <property type="match status" value="1"/>
</dbReference>